<organism evidence="1">
    <name type="scientific">Brassica napus</name>
    <name type="common">Rape</name>
    <dbReference type="NCBI Taxonomy" id="3708"/>
    <lineage>
        <taxon>Eukaryota</taxon>
        <taxon>Viridiplantae</taxon>
        <taxon>Streptophyta</taxon>
        <taxon>Embryophyta</taxon>
        <taxon>Tracheophyta</taxon>
        <taxon>Spermatophyta</taxon>
        <taxon>Magnoliopsida</taxon>
        <taxon>eudicotyledons</taxon>
        <taxon>Gunneridae</taxon>
        <taxon>Pentapetalae</taxon>
        <taxon>rosids</taxon>
        <taxon>malvids</taxon>
        <taxon>Brassicales</taxon>
        <taxon>Brassicaceae</taxon>
        <taxon>Brassiceae</taxon>
        <taxon>Brassica</taxon>
    </lineage>
</organism>
<proteinExistence type="predicted"/>
<dbReference type="EMBL" id="HG994367">
    <property type="protein sequence ID" value="CAF1711874.1"/>
    <property type="molecule type" value="Genomic_DNA"/>
</dbReference>
<gene>
    <name evidence="1" type="ORF">DARMORV10_C03P87880.1</name>
</gene>
<accession>A0A816IP47</accession>
<dbReference type="AlphaFoldDB" id="A0A816IP47"/>
<dbReference type="Proteomes" id="UP001295469">
    <property type="component" value="Chromosome C03"/>
</dbReference>
<sequence length="59" mass="6708">MKELREVTLQYLNCPDLVESATRKQIALLSEMDGTVEETATRIIQASTSERRTTVRLNP</sequence>
<feature type="non-terminal residue" evidence="1">
    <location>
        <position position="59"/>
    </location>
</feature>
<name>A0A816IP47_BRANA</name>
<evidence type="ECO:0000313" key="1">
    <source>
        <dbReference type="EMBL" id="CAF1711874.1"/>
    </source>
</evidence>
<reference evidence="1" key="1">
    <citation type="submission" date="2021-01" db="EMBL/GenBank/DDBJ databases">
        <authorList>
            <consortium name="Genoscope - CEA"/>
            <person name="William W."/>
        </authorList>
    </citation>
    <scope>NUCLEOTIDE SEQUENCE</scope>
</reference>
<protein>
    <submittedName>
        <fullName evidence="1">(rape) hypothetical protein</fullName>
    </submittedName>
</protein>